<protein>
    <recommendedName>
        <fullName evidence="6">RNA polymerase sigma factor SigI</fullName>
    </recommendedName>
</protein>
<dbReference type="PANTHER" id="PTHR30385:SF6">
    <property type="entry name" value="RNA POLYMERASE SIGMA FACTOR SIGI"/>
    <property type="match status" value="1"/>
</dbReference>
<sequence length="240" mass="28717">MDRPIDQVLREVQQKGNVAERNMLIERYRPFILRTVSHVCKRQIDWNHDESSVGLIAFNEAINRYDETMGKSFDNFAFMLIRNRLVDEFRRQGKIMRAESVVFDDIRDEFEQTVMEVASSMEAYEREQTSSELAQELLLYDETLQEYGVSLEELEECCPKHRDTRKKFIHIAKHFHAHRDWIEILHRTKRLPMKEMLDFFKISRKTLERNRKYLIALVLIYANDEFGRIRSMVSFADVGE</sequence>
<dbReference type="InterPro" id="IPR013325">
    <property type="entry name" value="RNA_pol_sigma_r2"/>
</dbReference>
<evidence type="ECO:0000256" key="1">
    <source>
        <dbReference type="ARBA" id="ARBA00022490"/>
    </source>
</evidence>
<name>A0A3Q8SC36_9BACL</name>
<dbReference type="PIRSF" id="PIRSF038953">
    <property type="entry name" value="SigI"/>
    <property type="match status" value="1"/>
</dbReference>
<dbReference type="InterPro" id="IPR014244">
    <property type="entry name" value="RNA_pol_sigma-I"/>
</dbReference>
<evidence type="ECO:0000256" key="2">
    <source>
        <dbReference type="ARBA" id="ARBA00023015"/>
    </source>
</evidence>
<dbReference type="KEGG" id="plen:EIM92_14940"/>
<feature type="short sequence motif" description="Polymerase core binding" evidence="6">
    <location>
        <begin position="49"/>
        <end position="62"/>
    </location>
</feature>
<evidence type="ECO:0000256" key="5">
    <source>
        <dbReference type="ARBA" id="ARBA00023163"/>
    </source>
</evidence>
<dbReference type="GO" id="GO:0006352">
    <property type="term" value="P:DNA-templated transcription initiation"/>
    <property type="evidence" value="ECO:0007669"/>
    <property type="project" value="UniProtKB-UniRule"/>
</dbReference>
<keyword evidence="9" id="KW-1185">Reference proteome</keyword>
<dbReference type="Proteomes" id="UP000273145">
    <property type="component" value="Chromosome"/>
</dbReference>
<dbReference type="AlphaFoldDB" id="A0A3Q8SC36"/>
<dbReference type="GO" id="GO:0005737">
    <property type="term" value="C:cytoplasm"/>
    <property type="evidence" value="ECO:0007669"/>
    <property type="project" value="UniProtKB-SubCell"/>
</dbReference>
<evidence type="ECO:0000313" key="8">
    <source>
        <dbReference type="EMBL" id="AZK47295.1"/>
    </source>
</evidence>
<evidence type="ECO:0000256" key="3">
    <source>
        <dbReference type="ARBA" id="ARBA00023082"/>
    </source>
</evidence>
<dbReference type="HAMAP" id="MF_02064">
    <property type="entry name" value="Sigma70_SigI"/>
    <property type="match status" value="1"/>
</dbReference>
<comment type="subunit">
    <text evidence="6">Interacts with RsgI.</text>
</comment>
<comment type="subcellular location">
    <subcellularLocation>
        <location evidence="6">Cytoplasm</location>
    </subcellularLocation>
</comment>
<gene>
    <name evidence="6 8" type="primary">sigI</name>
    <name evidence="8" type="ORF">EIM92_14940</name>
</gene>
<keyword evidence="6" id="KW-0346">Stress response</keyword>
<keyword evidence="1 6" id="KW-0963">Cytoplasm</keyword>
<dbReference type="Pfam" id="PF04542">
    <property type="entry name" value="Sigma70_r2"/>
    <property type="match status" value="1"/>
</dbReference>
<evidence type="ECO:0000256" key="4">
    <source>
        <dbReference type="ARBA" id="ARBA00023125"/>
    </source>
</evidence>
<keyword evidence="4 6" id="KW-0238">DNA-binding</keyword>
<dbReference type="GO" id="GO:0003677">
    <property type="term" value="F:DNA binding"/>
    <property type="evidence" value="ECO:0007669"/>
    <property type="project" value="UniProtKB-UniRule"/>
</dbReference>
<dbReference type="OrthoDB" id="3190733at2"/>
<keyword evidence="2 6" id="KW-0805">Transcription regulation</keyword>
<keyword evidence="3 6" id="KW-0731">Sigma factor</keyword>
<evidence type="ECO:0000259" key="7">
    <source>
        <dbReference type="Pfam" id="PF04542"/>
    </source>
</evidence>
<reference evidence="8 9" key="1">
    <citation type="submission" date="2018-11" db="EMBL/GenBank/DDBJ databases">
        <title>Genome sequencing of Paenibacillus lentus DSM25539(T).</title>
        <authorList>
            <person name="Kook J.-K."/>
            <person name="Park S.-N."/>
            <person name="Lim Y.K."/>
        </authorList>
    </citation>
    <scope>NUCLEOTIDE SEQUENCE [LARGE SCALE GENOMIC DNA]</scope>
    <source>
        <strain evidence="8 9">DSM 25539</strain>
    </source>
</reference>
<feature type="DNA-binding region" description="H-T-H motif" evidence="6">
    <location>
        <begin position="193"/>
        <end position="212"/>
    </location>
</feature>
<proteinExistence type="inferred from homology"/>
<dbReference type="RefSeq" id="WP_125083326.1">
    <property type="nucleotide sequence ID" value="NZ_CP034248.1"/>
</dbReference>
<keyword evidence="5 6" id="KW-0804">Transcription</keyword>
<dbReference type="PANTHER" id="PTHR30385">
    <property type="entry name" value="SIGMA FACTOR F FLAGELLAR"/>
    <property type="match status" value="1"/>
</dbReference>
<organism evidence="8 9">
    <name type="scientific">Paenibacillus lentus</name>
    <dbReference type="NCBI Taxonomy" id="1338368"/>
    <lineage>
        <taxon>Bacteria</taxon>
        <taxon>Bacillati</taxon>
        <taxon>Bacillota</taxon>
        <taxon>Bacilli</taxon>
        <taxon>Bacillales</taxon>
        <taxon>Paenibacillaceae</taxon>
        <taxon>Paenibacillus</taxon>
    </lineage>
</organism>
<evidence type="ECO:0000256" key="6">
    <source>
        <dbReference type="HAMAP-Rule" id="MF_02064"/>
    </source>
</evidence>
<comment type="function">
    <text evidence="6">Sigma factors are initiation factors that promote the attachment of RNA polymerase to specific initiation sites and are then released.</text>
</comment>
<feature type="domain" description="RNA polymerase sigma-70 region 2" evidence="7">
    <location>
        <begin position="24"/>
        <end position="94"/>
    </location>
</feature>
<dbReference type="InterPro" id="IPR014284">
    <property type="entry name" value="RNA_pol_sigma-70_dom"/>
</dbReference>
<dbReference type="SUPFAM" id="SSF88946">
    <property type="entry name" value="Sigma2 domain of RNA polymerase sigma factors"/>
    <property type="match status" value="1"/>
</dbReference>
<dbReference type="GO" id="GO:0016987">
    <property type="term" value="F:sigma factor activity"/>
    <property type="evidence" value="ECO:0007669"/>
    <property type="project" value="UniProtKB-UniRule"/>
</dbReference>
<comment type="activity regulation">
    <text evidence="6">Negatively regulated by the anti-sigma-I factor RsgI.</text>
</comment>
<dbReference type="EMBL" id="CP034248">
    <property type="protein sequence ID" value="AZK47295.1"/>
    <property type="molecule type" value="Genomic_DNA"/>
</dbReference>
<dbReference type="NCBIfam" id="TIGR02937">
    <property type="entry name" value="sigma70-ECF"/>
    <property type="match status" value="1"/>
</dbReference>
<dbReference type="NCBIfam" id="TIGR02895">
    <property type="entry name" value="spore_sigI"/>
    <property type="match status" value="1"/>
</dbReference>
<accession>A0A3Q8SC36</accession>
<dbReference type="Gene3D" id="1.10.1740.10">
    <property type="match status" value="1"/>
</dbReference>
<dbReference type="InterPro" id="IPR007627">
    <property type="entry name" value="RNA_pol_sigma70_r2"/>
</dbReference>
<evidence type="ECO:0000313" key="9">
    <source>
        <dbReference type="Proteomes" id="UP000273145"/>
    </source>
</evidence>
<comment type="similarity">
    <text evidence="6">Belongs to the sigma-70 factor family. SigI subfamily.</text>
</comment>